<feature type="region of interest" description="Disordered" evidence="1">
    <location>
        <begin position="104"/>
        <end position="138"/>
    </location>
</feature>
<feature type="compositionally biased region" description="Polar residues" evidence="1">
    <location>
        <begin position="1"/>
        <end position="12"/>
    </location>
</feature>
<accession>A0ABM6SRC1</accession>
<keyword evidence="3" id="KW-1185">Reference proteome</keyword>
<dbReference type="EMBL" id="CP026652">
    <property type="protein sequence ID" value="AVH57132.1"/>
    <property type="molecule type" value="Genomic_DNA"/>
</dbReference>
<evidence type="ECO:0000256" key="1">
    <source>
        <dbReference type="SAM" id="MobiDB-lite"/>
    </source>
</evidence>
<organism evidence="2 3">
    <name type="scientific">Streptomyces dengpaensis</name>
    <dbReference type="NCBI Taxonomy" id="2049881"/>
    <lineage>
        <taxon>Bacteria</taxon>
        <taxon>Bacillati</taxon>
        <taxon>Actinomycetota</taxon>
        <taxon>Actinomycetes</taxon>
        <taxon>Kitasatosporales</taxon>
        <taxon>Streptomycetaceae</taxon>
        <taxon>Streptomyces</taxon>
    </lineage>
</organism>
<proteinExistence type="predicted"/>
<evidence type="ECO:0000313" key="2">
    <source>
        <dbReference type="EMBL" id="AVH57132.1"/>
    </source>
</evidence>
<feature type="region of interest" description="Disordered" evidence="1">
    <location>
        <begin position="1"/>
        <end position="47"/>
    </location>
</feature>
<protein>
    <submittedName>
        <fullName evidence="2">Uncharacterized protein</fullName>
    </submittedName>
</protein>
<name>A0ABM6SRC1_9ACTN</name>
<dbReference type="Proteomes" id="UP000238413">
    <property type="component" value="Chromosome"/>
</dbReference>
<sequence>MHVNELTGTMSWRTVKPGGAGRSGPHSPRTRAASHAGPRGAAPIPTHPAAVRAAVSVRPETLTPDQLHHHLAQVGALRSRVAADVAIAPRLPTAVAARMRSGSTPAAAHALTAERSSAARELTRQAPSMRPAPRAPGR</sequence>
<reference evidence="2 3" key="1">
    <citation type="submission" date="2018-02" db="EMBL/GenBank/DDBJ databases">
        <title>Complete genome sequence of Streptomyces dengpaensis, the producer of angucyclines.</title>
        <authorList>
            <person name="Yumei L."/>
        </authorList>
    </citation>
    <scope>NUCLEOTIDE SEQUENCE [LARGE SCALE GENOMIC DNA]</scope>
    <source>
        <strain evidence="2 3">XZHG99</strain>
    </source>
</reference>
<gene>
    <name evidence="2" type="ORF">C4B68_16575</name>
</gene>
<evidence type="ECO:0000313" key="3">
    <source>
        <dbReference type="Proteomes" id="UP000238413"/>
    </source>
</evidence>